<dbReference type="STRING" id="929713.NIASO_03330"/>
<feature type="transmembrane region" description="Helical" evidence="1">
    <location>
        <begin position="338"/>
        <end position="361"/>
    </location>
</feature>
<dbReference type="eggNOG" id="COG4299">
    <property type="taxonomic scope" value="Bacteria"/>
</dbReference>
<organism evidence="3 4">
    <name type="scientific">Niabella soli DSM 19437</name>
    <dbReference type="NCBI Taxonomy" id="929713"/>
    <lineage>
        <taxon>Bacteria</taxon>
        <taxon>Pseudomonadati</taxon>
        <taxon>Bacteroidota</taxon>
        <taxon>Chitinophagia</taxon>
        <taxon>Chitinophagales</taxon>
        <taxon>Chitinophagaceae</taxon>
        <taxon>Niabella</taxon>
    </lineage>
</organism>
<feature type="transmembrane region" description="Helical" evidence="1">
    <location>
        <begin position="175"/>
        <end position="195"/>
    </location>
</feature>
<protein>
    <recommendedName>
        <fullName evidence="2">Heparan-alpha-glucosaminide N-acetyltransferase catalytic domain-containing protein</fullName>
    </recommendedName>
</protein>
<feature type="transmembrane region" description="Helical" evidence="1">
    <location>
        <begin position="50"/>
        <end position="71"/>
    </location>
</feature>
<keyword evidence="4" id="KW-1185">Reference proteome</keyword>
<dbReference type="KEGG" id="nso:NIASO_03330"/>
<accession>W0EZF5</accession>
<feature type="transmembrane region" description="Helical" evidence="1">
    <location>
        <begin position="367"/>
        <end position="388"/>
    </location>
</feature>
<evidence type="ECO:0000256" key="1">
    <source>
        <dbReference type="SAM" id="Phobius"/>
    </source>
</evidence>
<evidence type="ECO:0000259" key="2">
    <source>
        <dbReference type="Pfam" id="PF07786"/>
    </source>
</evidence>
<dbReference type="OrthoDB" id="9788724at2"/>
<feature type="transmembrane region" description="Helical" evidence="1">
    <location>
        <begin position="83"/>
        <end position="102"/>
    </location>
</feature>
<keyword evidence="1" id="KW-0472">Membrane</keyword>
<evidence type="ECO:0000313" key="4">
    <source>
        <dbReference type="Proteomes" id="UP000003586"/>
    </source>
</evidence>
<feature type="transmembrane region" description="Helical" evidence="1">
    <location>
        <begin position="299"/>
        <end position="317"/>
    </location>
</feature>
<gene>
    <name evidence="3" type="ORF">NIASO_03330</name>
</gene>
<feature type="transmembrane region" description="Helical" evidence="1">
    <location>
        <begin position="114"/>
        <end position="131"/>
    </location>
</feature>
<proteinExistence type="predicted"/>
<dbReference type="RefSeq" id="WP_008583597.1">
    <property type="nucleotide sequence ID" value="NZ_CP007035.1"/>
</dbReference>
<dbReference type="HOGENOM" id="CLU_056548_0_0_10"/>
<name>W0EZF5_9BACT</name>
<feature type="transmembrane region" description="Helical" evidence="1">
    <location>
        <begin position="269"/>
        <end position="287"/>
    </location>
</feature>
<dbReference type="Pfam" id="PF07786">
    <property type="entry name" value="HGSNAT_cat"/>
    <property type="match status" value="1"/>
</dbReference>
<keyword evidence="1" id="KW-1133">Transmembrane helix</keyword>
<dbReference type="EMBL" id="CP007035">
    <property type="protein sequence ID" value="AHF14481.1"/>
    <property type="molecule type" value="Genomic_DNA"/>
</dbReference>
<dbReference type="InterPro" id="IPR012429">
    <property type="entry name" value="HGSNAT_cat"/>
</dbReference>
<feature type="domain" description="Heparan-alpha-glucosaminide N-acetyltransferase catalytic" evidence="2">
    <location>
        <begin position="8"/>
        <end position="101"/>
    </location>
</feature>
<evidence type="ECO:0000313" key="3">
    <source>
        <dbReference type="EMBL" id="AHF14481.1"/>
    </source>
</evidence>
<dbReference type="Proteomes" id="UP000003586">
    <property type="component" value="Chromosome"/>
</dbReference>
<keyword evidence="1" id="KW-0812">Transmembrane</keyword>
<feature type="transmembrane region" description="Helical" evidence="1">
    <location>
        <begin position="12"/>
        <end position="30"/>
    </location>
</feature>
<reference evidence="3 4" key="1">
    <citation type="submission" date="2013-12" db="EMBL/GenBank/DDBJ databases">
        <authorList>
            <consortium name="DOE Joint Genome Institute"/>
            <person name="Eisen J."/>
            <person name="Huntemann M."/>
            <person name="Han J."/>
            <person name="Chen A."/>
            <person name="Kyrpides N."/>
            <person name="Mavromatis K."/>
            <person name="Markowitz V."/>
            <person name="Palaniappan K."/>
            <person name="Ivanova N."/>
            <person name="Schaumberg A."/>
            <person name="Pati A."/>
            <person name="Liolios K."/>
            <person name="Nordberg H.P."/>
            <person name="Cantor M.N."/>
            <person name="Hua S.X."/>
            <person name="Woyke T."/>
        </authorList>
    </citation>
    <scope>NUCLEOTIDE SEQUENCE [LARGE SCALE GENOMIC DNA]</scope>
    <source>
        <strain evidence="4">DSM 19437</strain>
    </source>
</reference>
<feature type="transmembrane region" description="Helical" evidence="1">
    <location>
        <begin position="241"/>
        <end position="257"/>
    </location>
</feature>
<feature type="transmembrane region" description="Helical" evidence="1">
    <location>
        <begin position="143"/>
        <end position="163"/>
    </location>
</feature>
<feature type="transmembrane region" description="Helical" evidence="1">
    <location>
        <begin position="202"/>
        <end position="221"/>
    </location>
</feature>
<sequence length="397" mass="44565">MKPQFAGRIRSIDIMRGITLCLMLFVNDLYEPGVPHWLVHTKAETDSMGLADWVFPGFLFMVGLSIPFAIDSRRRKGDEWPQLVLHILFRSVSLLIIGLLMLNGGRVNPQLTGMPVLLWKSLVYLCIFLVWNTYPVNKRMKPFFILLQLAGIGGLLYLVWIFKAGIPGAIKWMETGWWGILGLIGWGYLTAALIYLCIRGRLAVAAGCWLFFVLLNILSQLKVLHIGGLAGNITGVVWDGNVPSIVLAGLVTGMLLWKHADDKPKLLQVLAVMGVGCLAAGFVLRHWFILSKILATPSWAMVCNGISLLLFAIIYYFTDVRGKIKWAGLFKIAGQNSLTTYLLPDLVYFVCWGWKIPLFFYKQKAHAWLAVSGSVVWAVLMILFAFGLSKWYVKLKL</sequence>
<dbReference type="PANTHER" id="PTHR31061:SF24">
    <property type="entry name" value="LD22376P"/>
    <property type="match status" value="1"/>
</dbReference>
<dbReference type="PANTHER" id="PTHR31061">
    <property type="entry name" value="LD22376P"/>
    <property type="match status" value="1"/>
</dbReference>
<dbReference type="AlphaFoldDB" id="W0EZF5"/>